<name>A0A8T0QNS2_PANVG</name>
<evidence type="ECO:0000256" key="1">
    <source>
        <dbReference type="SAM" id="MobiDB-lite"/>
    </source>
</evidence>
<proteinExistence type="predicted"/>
<sequence>MAAVLKPRANAFALLESNDPGDTRLADLGAPTKVDAAASLPVNINRKQQPQMSVWKADKVKAEANAGAKNKQRQPTAPKTNAGVDAGRNRRPPQPAASRTIQVSGAAANAGKNMKRPQPPAGAKAQVNAAASAAVAKPFQFQFQHAAAPRACQPHPDPLQRHLPFRPRAHIQKPKAERSG</sequence>
<feature type="compositionally biased region" description="Basic residues" evidence="1">
    <location>
        <begin position="163"/>
        <end position="173"/>
    </location>
</feature>
<dbReference type="Proteomes" id="UP000823388">
    <property type="component" value="Chromosome 7K"/>
</dbReference>
<comment type="caution">
    <text evidence="2">The sequence shown here is derived from an EMBL/GenBank/DDBJ whole genome shotgun (WGS) entry which is preliminary data.</text>
</comment>
<accession>A0A8T0QNS2</accession>
<dbReference type="EMBL" id="CM029049">
    <property type="protein sequence ID" value="KAG2573194.1"/>
    <property type="molecule type" value="Genomic_DNA"/>
</dbReference>
<keyword evidence="3" id="KW-1185">Reference proteome</keyword>
<evidence type="ECO:0000313" key="2">
    <source>
        <dbReference type="EMBL" id="KAG2573194.1"/>
    </source>
</evidence>
<protein>
    <submittedName>
        <fullName evidence="2">Uncharacterized protein</fullName>
    </submittedName>
</protein>
<feature type="region of interest" description="Disordered" evidence="1">
    <location>
        <begin position="47"/>
        <end position="124"/>
    </location>
</feature>
<organism evidence="2 3">
    <name type="scientific">Panicum virgatum</name>
    <name type="common">Blackwell switchgrass</name>
    <dbReference type="NCBI Taxonomy" id="38727"/>
    <lineage>
        <taxon>Eukaryota</taxon>
        <taxon>Viridiplantae</taxon>
        <taxon>Streptophyta</taxon>
        <taxon>Embryophyta</taxon>
        <taxon>Tracheophyta</taxon>
        <taxon>Spermatophyta</taxon>
        <taxon>Magnoliopsida</taxon>
        <taxon>Liliopsida</taxon>
        <taxon>Poales</taxon>
        <taxon>Poaceae</taxon>
        <taxon>PACMAD clade</taxon>
        <taxon>Panicoideae</taxon>
        <taxon>Panicodae</taxon>
        <taxon>Paniceae</taxon>
        <taxon>Panicinae</taxon>
        <taxon>Panicum</taxon>
        <taxon>Panicum sect. Hiantes</taxon>
    </lineage>
</organism>
<gene>
    <name evidence="2" type="ORF">PVAP13_7KG232300</name>
</gene>
<evidence type="ECO:0000313" key="3">
    <source>
        <dbReference type="Proteomes" id="UP000823388"/>
    </source>
</evidence>
<dbReference type="AlphaFoldDB" id="A0A8T0QNS2"/>
<feature type="region of interest" description="Disordered" evidence="1">
    <location>
        <begin position="146"/>
        <end position="180"/>
    </location>
</feature>
<reference evidence="2 3" key="1">
    <citation type="submission" date="2020-05" db="EMBL/GenBank/DDBJ databases">
        <title>WGS assembly of Panicum virgatum.</title>
        <authorList>
            <person name="Lovell J.T."/>
            <person name="Jenkins J."/>
            <person name="Shu S."/>
            <person name="Juenger T.E."/>
            <person name="Schmutz J."/>
        </authorList>
    </citation>
    <scope>NUCLEOTIDE SEQUENCE [LARGE SCALE GENOMIC DNA]</scope>
    <source>
        <strain evidence="3">cv. AP13</strain>
    </source>
</reference>